<dbReference type="Proteomes" id="UP001642360">
    <property type="component" value="Unassembled WGS sequence"/>
</dbReference>
<feature type="transmembrane region" description="Helical" evidence="1">
    <location>
        <begin position="400"/>
        <end position="421"/>
    </location>
</feature>
<dbReference type="PANTHER" id="PTHR31170:SF25">
    <property type="entry name" value="BNAA09G04570D PROTEIN"/>
    <property type="match status" value="1"/>
</dbReference>
<gene>
    <name evidence="2" type="ORF">ILEXP_LOCUS22662</name>
    <name evidence="3" type="ORF">ILEXP_LOCUS30052</name>
</gene>
<keyword evidence="4" id="KW-1185">Reference proteome</keyword>
<sequence length="430" mass="49801">MASFPKANESAHISIEMEIKEMLKNLPPQSKECCIYRTPEKLRKVNGNGETYTPRAVSIGPFHRGQQHLQAMEEHKLRYLQSFLPRTGSDLGPYVERVRTWERDARNCYAETIDLSSDAFVKMLVMDGSFIVELLLRSSHIREGKNQSDHSDRIFSSPWLIDDLGRDMILLENQLPFIVLERMLRLVDRNLNENPSMLKLTYEHFKSFLTLHKYPDNIRPADVKHFLDFLRHCHLPSPPKKWRKGGPAIEFSPSATRLNEAGIKFKVRESSCLLDVNFKSGVLEIPNLEIDDLTETLFRNLIAYEQCHCNEKYIIHYMALLDSMINTPKDVELLIDQRIITSRLGSNEDVMILFNNICKEVVFGHDVYFSSLCQILNAYCRTPWHRWKANLKRDYFHTPWAAVSVVAAVILLMLTFIQTVCSIKSLIKSP</sequence>
<dbReference type="Pfam" id="PF03140">
    <property type="entry name" value="DUF247"/>
    <property type="match status" value="1"/>
</dbReference>
<accession>A0ABC8SBZ7</accession>
<reference evidence="2 4" key="1">
    <citation type="submission" date="2024-02" db="EMBL/GenBank/DDBJ databases">
        <authorList>
            <person name="Vignale AGUSTIN F."/>
            <person name="Sosa J E."/>
            <person name="Modenutti C."/>
        </authorList>
    </citation>
    <scope>NUCLEOTIDE SEQUENCE [LARGE SCALE GENOMIC DNA]</scope>
</reference>
<dbReference type="EMBL" id="CAUOFW020003648">
    <property type="protein sequence ID" value="CAK9161259.1"/>
    <property type="molecule type" value="Genomic_DNA"/>
</dbReference>
<evidence type="ECO:0000313" key="2">
    <source>
        <dbReference type="EMBL" id="CAK9154345.1"/>
    </source>
</evidence>
<dbReference type="AlphaFoldDB" id="A0ABC8SBZ7"/>
<organism evidence="2 4">
    <name type="scientific">Ilex paraguariensis</name>
    <name type="common">yerba mate</name>
    <dbReference type="NCBI Taxonomy" id="185542"/>
    <lineage>
        <taxon>Eukaryota</taxon>
        <taxon>Viridiplantae</taxon>
        <taxon>Streptophyta</taxon>
        <taxon>Embryophyta</taxon>
        <taxon>Tracheophyta</taxon>
        <taxon>Spermatophyta</taxon>
        <taxon>Magnoliopsida</taxon>
        <taxon>eudicotyledons</taxon>
        <taxon>Gunneridae</taxon>
        <taxon>Pentapetalae</taxon>
        <taxon>asterids</taxon>
        <taxon>campanulids</taxon>
        <taxon>Aquifoliales</taxon>
        <taxon>Aquifoliaceae</taxon>
        <taxon>Ilex</taxon>
    </lineage>
</organism>
<dbReference type="InterPro" id="IPR004158">
    <property type="entry name" value="DUF247_pln"/>
</dbReference>
<proteinExistence type="predicted"/>
<comment type="caution">
    <text evidence="2">The sequence shown here is derived from an EMBL/GenBank/DDBJ whole genome shotgun (WGS) entry which is preliminary data.</text>
</comment>
<keyword evidence="1" id="KW-0812">Transmembrane</keyword>
<dbReference type="EMBL" id="CAUOFW020002514">
    <property type="protein sequence ID" value="CAK9154345.1"/>
    <property type="molecule type" value="Genomic_DNA"/>
</dbReference>
<keyword evidence="1" id="KW-1133">Transmembrane helix</keyword>
<evidence type="ECO:0000313" key="4">
    <source>
        <dbReference type="Proteomes" id="UP001642360"/>
    </source>
</evidence>
<evidence type="ECO:0000256" key="1">
    <source>
        <dbReference type="SAM" id="Phobius"/>
    </source>
</evidence>
<name>A0ABC8SBZ7_9AQUA</name>
<dbReference type="PANTHER" id="PTHR31170">
    <property type="entry name" value="BNAC04G53230D PROTEIN"/>
    <property type="match status" value="1"/>
</dbReference>
<protein>
    <submittedName>
        <fullName evidence="2">Uncharacterized protein</fullName>
    </submittedName>
</protein>
<evidence type="ECO:0000313" key="3">
    <source>
        <dbReference type="EMBL" id="CAK9161259.1"/>
    </source>
</evidence>
<keyword evidence="1" id="KW-0472">Membrane</keyword>